<gene>
    <name evidence="9" type="ORF">A2855_03060</name>
</gene>
<dbReference type="PANTHER" id="PTHR30576:SF0">
    <property type="entry name" value="UNDECAPRENYL-PHOSPHATE N-ACETYLGALACTOSAMINYL 1-PHOSPHATE TRANSFERASE-RELATED"/>
    <property type="match status" value="1"/>
</dbReference>
<organism evidence="9 10">
    <name type="scientific">Candidatus Liptonbacteria bacterium RIFCSPHIGHO2_01_FULL_57_28</name>
    <dbReference type="NCBI Taxonomy" id="1798647"/>
    <lineage>
        <taxon>Bacteria</taxon>
        <taxon>Candidatus Liptoniibacteriota</taxon>
    </lineage>
</organism>
<feature type="domain" description="Bacterial sugar transferase" evidence="8">
    <location>
        <begin position="254"/>
        <end position="437"/>
    </location>
</feature>
<evidence type="ECO:0000256" key="2">
    <source>
        <dbReference type="ARBA" id="ARBA00006464"/>
    </source>
</evidence>
<feature type="transmembrane region" description="Helical" evidence="7">
    <location>
        <begin position="107"/>
        <end position="125"/>
    </location>
</feature>
<proteinExistence type="inferred from homology"/>
<keyword evidence="3" id="KW-0808">Transferase</keyword>
<accession>A0A1G2C8X9</accession>
<comment type="similarity">
    <text evidence="2">Belongs to the bacterial sugar transferase family.</text>
</comment>
<comment type="caution">
    <text evidence="9">The sequence shown here is derived from an EMBL/GenBank/DDBJ whole genome shotgun (WGS) entry which is preliminary data.</text>
</comment>
<feature type="transmembrane region" description="Helical" evidence="7">
    <location>
        <begin position="42"/>
        <end position="61"/>
    </location>
</feature>
<dbReference type="Pfam" id="PF02397">
    <property type="entry name" value="Bac_transf"/>
    <property type="match status" value="1"/>
</dbReference>
<evidence type="ECO:0000256" key="5">
    <source>
        <dbReference type="ARBA" id="ARBA00022989"/>
    </source>
</evidence>
<keyword evidence="5 7" id="KW-1133">Transmembrane helix</keyword>
<evidence type="ECO:0000256" key="1">
    <source>
        <dbReference type="ARBA" id="ARBA00004141"/>
    </source>
</evidence>
<dbReference type="NCBIfam" id="TIGR03025">
    <property type="entry name" value="EPS_sugtrans"/>
    <property type="match status" value="1"/>
</dbReference>
<sequence length="442" mass="50474">MSPTRKFILLLTDILALYAALGLTVVLRYGQGEFAGRWQDHLLPFSLIFIAWLLTFGLFDLYNQKSLVNYNALVNRILIAVATAVLAAIVLFYLFNAFFELTPRTNLFIFAGVFAVLDYLLRALFRKAAAARPSPAILIGDSDRTRELAEFLDQNPHAGYKVVEYLKDITPKNLEALPARIREAGAYTLIIEPRLAREPRVVKDLYRLLPLGVAIFNFSDFYELMFERVPLEELEEGWFIEHVVARKPFYDRMKRVLDIILSFSLLVLLMPFAVIIGALIVLTSRGPAVFKQKRMGRNDREFMLYKFRTMNTVNGGADGTPAWTTANDSRITGFGRFLRATHLDEIPQLWNILRGDISFTGPRPERVELAKEFSAFPYYEIRHVVQPGLTGWAQINYRPSASLEEARTKLAYDVYYVKNRSFLLDVAIILKTIKYIFRAGGG</sequence>
<name>A0A1G2C8X9_9BACT</name>
<dbReference type="EMBL" id="MHKX01000022">
    <property type="protein sequence ID" value="OGY97833.1"/>
    <property type="molecule type" value="Genomic_DNA"/>
</dbReference>
<keyword evidence="6 7" id="KW-0472">Membrane</keyword>
<comment type="subcellular location">
    <subcellularLocation>
        <location evidence="1">Membrane</location>
        <topology evidence="1">Multi-pass membrane protein</topology>
    </subcellularLocation>
</comment>
<feature type="transmembrane region" description="Helical" evidence="7">
    <location>
        <begin position="73"/>
        <end position="95"/>
    </location>
</feature>
<keyword evidence="4 7" id="KW-0812">Transmembrane</keyword>
<dbReference type="Pfam" id="PF13727">
    <property type="entry name" value="CoA_binding_3"/>
    <property type="match status" value="1"/>
</dbReference>
<evidence type="ECO:0000256" key="4">
    <source>
        <dbReference type="ARBA" id="ARBA00022692"/>
    </source>
</evidence>
<dbReference type="InterPro" id="IPR003362">
    <property type="entry name" value="Bact_transf"/>
</dbReference>
<evidence type="ECO:0000313" key="9">
    <source>
        <dbReference type="EMBL" id="OGY97833.1"/>
    </source>
</evidence>
<dbReference type="GO" id="GO:0016780">
    <property type="term" value="F:phosphotransferase activity, for other substituted phosphate groups"/>
    <property type="evidence" value="ECO:0007669"/>
    <property type="project" value="TreeGrafter"/>
</dbReference>
<evidence type="ECO:0000256" key="6">
    <source>
        <dbReference type="ARBA" id="ARBA00023136"/>
    </source>
</evidence>
<dbReference type="InterPro" id="IPR017475">
    <property type="entry name" value="EPS_sugar_tfrase"/>
</dbReference>
<evidence type="ECO:0000259" key="8">
    <source>
        <dbReference type="Pfam" id="PF02397"/>
    </source>
</evidence>
<evidence type="ECO:0000256" key="3">
    <source>
        <dbReference type="ARBA" id="ARBA00022679"/>
    </source>
</evidence>
<evidence type="ECO:0000313" key="10">
    <source>
        <dbReference type="Proteomes" id="UP000179059"/>
    </source>
</evidence>
<dbReference type="Proteomes" id="UP000179059">
    <property type="component" value="Unassembled WGS sequence"/>
</dbReference>
<dbReference type="AlphaFoldDB" id="A0A1G2C8X9"/>
<dbReference type="STRING" id="1798647.A2855_03060"/>
<dbReference type="PANTHER" id="PTHR30576">
    <property type="entry name" value="COLANIC BIOSYNTHESIS UDP-GLUCOSE LIPID CARRIER TRANSFERASE"/>
    <property type="match status" value="1"/>
</dbReference>
<reference evidence="9 10" key="1">
    <citation type="journal article" date="2016" name="Nat. Commun.">
        <title>Thousands of microbial genomes shed light on interconnected biogeochemical processes in an aquifer system.</title>
        <authorList>
            <person name="Anantharaman K."/>
            <person name="Brown C.T."/>
            <person name="Hug L.A."/>
            <person name="Sharon I."/>
            <person name="Castelle C.J."/>
            <person name="Probst A.J."/>
            <person name="Thomas B.C."/>
            <person name="Singh A."/>
            <person name="Wilkins M.J."/>
            <person name="Karaoz U."/>
            <person name="Brodie E.L."/>
            <person name="Williams K.H."/>
            <person name="Hubbard S.S."/>
            <person name="Banfield J.F."/>
        </authorList>
    </citation>
    <scope>NUCLEOTIDE SEQUENCE [LARGE SCALE GENOMIC DNA]</scope>
</reference>
<protein>
    <recommendedName>
        <fullName evidence="8">Bacterial sugar transferase domain-containing protein</fullName>
    </recommendedName>
</protein>
<feature type="transmembrane region" description="Helical" evidence="7">
    <location>
        <begin position="7"/>
        <end position="30"/>
    </location>
</feature>
<dbReference type="GO" id="GO:0016020">
    <property type="term" value="C:membrane"/>
    <property type="evidence" value="ECO:0007669"/>
    <property type="project" value="UniProtKB-SubCell"/>
</dbReference>
<feature type="transmembrane region" description="Helical" evidence="7">
    <location>
        <begin position="256"/>
        <end position="282"/>
    </location>
</feature>
<evidence type="ECO:0000256" key="7">
    <source>
        <dbReference type="SAM" id="Phobius"/>
    </source>
</evidence>